<dbReference type="Proteomes" id="UP000076502">
    <property type="component" value="Unassembled WGS sequence"/>
</dbReference>
<feature type="region of interest" description="Disordered" evidence="1">
    <location>
        <begin position="231"/>
        <end position="255"/>
    </location>
</feature>
<organism evidence="2 3">
    <name type="scientific">Dufourea novaeangliae</name>
    <name type="common">Sweat bee</name>
    <dbReference type="NCBI Taxonomy" id="178035"/>
    <lineage>
        <taxon>Eukaryota</taxon>
        <taxon>Metazoa</taxon>
        <taxon>Ecdysozoa</taxon>
        <taxon>Arthropoda</taxon>
        <taxon>Hexapoda</taxon>
        <taxon>Insecta</taxon>
        <taxon>Pterygota</taxon>
        <taxon>Neoptera</taxon>
        <taxon>Endopterygota</taxon>
        <taxon>Hymenoptera</taxon>
        <taxon>Apocrita</taxon>
        <taxon>Aculeata</taxon>
        <taxon>Apoidea</taxon>
        <taxon>Anthophila</taxon>
        <taxon>Halictidae</taxon>
        <taxon>Rophitinae</taxon>
        <taxon>Dufourea</taxon>
    </lineage>
</organism>
<evidence type="ECO:0000313" key="2">
    <source>
        <dbReference type="EMBL" id="KZC10969.1"/>
    </source>
</evidence>
<reference evidence="2 3" key="1">
    <citation type="submission" date="2015-07" db="EMBL/GenBank/DDBJ databases">
        <title>The genome of Dufourea novaeangliae.</title>
        <authorList>
            <person name="Pan H."/>
            <person name="Kapheim K."/>
        </authorList>
    </citation>
    <scope>NUCLEOTIDE SEQUENCE [LARGE SCALE GENOMIC DNA]</scope>
    <source>
        <strain evidence="2">0120121106</strain>
        <tissue evidence="2">Whole body</tissue>
    </source>
</reference>
<accession>A0A154PGI4</accession>
<keyword evidence="3" id="KW-1185">Reference proteome</keyword>
<dbReference type="EMBL" id="KQ434899">
    <property type="protein sequence ID" value="KZC10969.1"/>
    <property type="molecule type" value="Genomic_DNA"/>
</dbReference>
<dbReference type="AlphaFoldDB" id="A0A154PGI4"/>
<evidence type="ECO:0000313" key="3">
    <source>
        <dbReference type="Proteomes" id="UP000076502"/>
    </source>
</evidence>
<sequence length="338" mass="37808">MAMMTAANFLDIADTPITQTDISRPRCIQCNFAYCPLETDPSRNENDTEEMKTKERLRSPLMSIDIGSERIHAIHPIPVTNDKEKQKRSRSRTMWHVNVGIHDVTLSPYCVLIVANLPNSSTRFASESLVTPSILPQAEARKRDNVLETTKTVVEEITRQEPKEANSYDELSKKSGKKLERTGKGIIRRIKTGSRKVVLGVKTGSSGSENDRTLHKVRSKMLQNREHLSRAIEKKPHGKQNIPENPFPKSSATTSQVGKDAGVAVVFHGGKLGQFASTSVYRNFLLRNSEAATRHTGYTSNPVTWKRLASLARKSRRAIKQAEPFAPRNKCVPYSESS</sequence>
<feature type="region of interest" description="Disordered" evidence="1">
    <location>
        <begin position="159"/>
        <end position="183"/>
    </location>
</feature>
<evidence type="ECO:0000256" key="1">
    <source>
        <dbReference type="SAM" id="MobiDB-lite"/>
    </source>
</evidence>
<proteinExistence type="predicted"/>
<protein>
    <submittedName>
        <fullName evidence="2">Uncharacterized protein</fullName>
    </submittedName>
</protein>
<gene>
    <name evidence="2" type="ORF">WN55_01669</name>
</gene>
<name>A0A154PGI4_DUFNO</name>